<keyword evidence="2" id="KW-0812">Transmembrane</keyword>
<feature type="compositionally biased region" description="Basic and acidic residues" evidence="1">
    <location>
        <begin position="1"/>
        <end position="16"/>
    </location>
</feature>
<keyword evidence="2" id="KW-1133">Transmembrane helix</keyword>
<sequence length="49" mass="5345">MQNDDQQLHMKTDDARGGTAPNTVRWVLGISLVLAVIAMSIIWIIPALA</sequence>
<feature type="transmembrane region" description="Helical" evidence="2">
    <location>
        <begin position="26"/>
        <end position="48"/>
    </location>
</feature>
<gene>
    <name evidence="3" type="ORF">ABDJ38_15235</name>
</gene>
<dbReference type="EMBL" id="JBDLBR010000006">
    <property type="protein sequence ID" value="MEN7538533.1"/>
    <property type="molecule type" value="Genomic_DNA"/>
</dbReference>
<proteinExistence type="predicted"/>
<feature type="region of interest" description="Disordered" evidence="1">
    <location>
        <begin position="1"/>
        <end position="20"/>
    </location>
</feature>
<name>A0ABV0D078_9SPHN</name>
<keyword evidence="2" id="KW-0472">Membrane</keyword>
<accession>A0ABV0D078</accession>
<evidence type="ECO:0000256" key="1">
    <source>
        <dbReference type="SAM" id="MobiDB-lite"/>
    </source>
</evidence>
<evidence type="ECO:0000313" key="4">
    <source>
        <dbReference type="Proteomes" id="UP001484535"/>
    </source>
</evidence>
<keyword evidence="4" id="KW-1185">Reference proteome</keyword>
<reference evidence="3 4" key="1">
    <citation type="submission" date="2024-05" db="EMBL/GenBank/DDBJ databases">
        <authorList>
            <person name="Park S."/>
        </authorList>
    </citation>
    <scope>NUCLEOTIDE SEQUENCE [LARGE SCALE GENOMIC DNA]</scope>
    <source>
        <strain evidence="3 4">DGU5</strain>
    </source>
</reference>
<protein>
    <submittedName>
        <fullName evidence="3">Uncharacterized protein</fullName>
    </submittedName>
</protein>
<evidence type="ECO:0000313" key="3">
    <source>
        <dbReference type="EMBL" id="MEN7538533.1"/>
    </source>
</evidence>
<dbReference type="Proteomes" id="UP001484535">
    <property type="component" value="Unassembled WGS sequence"/>
</dbReference>
<organism evidence="3 4">
    <name type="scientific">Aurantiacibacter flavus</name>
    <dbReference type="NCBI Taxonomy" id="3145232"/>
    <lineage>
        <taxon>Bacteria</taxon>
        <taxon>Pseudomonadati</taxon>
        <taxon>Pseudomonadota</taxon>
        <taxon>Alphaproteobacteria</taxon>
        <taxon>Sphingomonadales</taxon>
        <taxon>Erythrobacteraceae</taxon>
        <taxon>Aurantiacibacter</taxon>
    </lineage>
</organism>
<evidence type="ECO:0000256" key="2">
    <source>
        <dbReference type="SAM" id="Phobius"/>
    </source>
</evidence>
<comment type="caution">
    <text evidence="3">The sequence shown here is derived from an EMBL/GenBank/DDBJ whole genome shotgun (WGS) entry which is preliminary data.</text>
</comment>
<dbReference type="RefSeq" id="WP_346785992.1">
    <property type="nucleotide sequence ID" value="NZ_JBDLBR010000006.1"/>
</dbReference>